<gene>
    <name evidence="1" type="ORF">LARSCL_LOCUS5753</name>
</gene>
<name>A0AAV1ZJN3_9ARAC</name>
<comment type="caution">
    <text evidence="1">The sequence shown here is derived from an EMBL/GenBank/DDBJ whole genome shotgun (WGS) entry which is preliminary data.</text>
</comment>
<reference evidence="1 2" key="1">
    <citation type="submission" date="2024-04" db="EMBL/GenBank/DDBJ databases">
        <authorList>
            <person name="Rising A."/>
            <person name="Reimegard J."/>
            <person name="Sonavane S."/>
            <person name="Akerstrom W."/>
            <person name="Nylinder S."/>
            <person name="Hedman E."/>
            <person name="Kallberg Y."/>
        </authorList>
    </citation>
    <scope>NUCLEOTIDE SEQUENCE [LARGE SCALE GENOMIC DNA]</scope>
</reference>
<evidence type="ECO:0000313" key="2">
    <source>
        <dbReference type="Proteomes" id="UP001497382"/>
    </source>
</evidence>
<keyword evidence="2" id="KW-1185">Reference proteome</keyword>
<protein>
    <submittedName>
        <fullName evidence="1">Uncharacterized protein</fullName>
    </submittedName>
</protein>
<dbReference type="AlphaFoldDB" id="A0AAV1ZJN3"/>
<dbReference type="EMBL" id="CAXIEN010000053">
    <property type="protein sequence ID" value="CAL1271309.1"/>
    <property type="molecule type" value="Genomic_DNA"/>
</dbReference>
<sequence>MTHVISTAWRRYLDEEDICTTMGNKKFLELGSGIRRTFSDL</sequence>
<evidence type="ECO:0000313" key="1">
    <source>
        <dbReference type="EMBL" id="CAL1271309.1"/>
    </source>
</evidence>
<dbReference type="Proteomes" id="UP001497382">
    <property type="component" value="Unassembled WGS sequence"/>
</dbReference>
<proteinExistence type="predicted"/>
<organism evidence="1 2">
    <name type="scientific">Larinioides sclopetarius</name>
    <dbReference type="NCBI Taxonomy" id="280406"/>
    <lineage>
        <taxon>Eukaryota</taxon>
        <taxon>Metazoa</taxon>
        <taxon>Ecdysozoa</taxon>
        <taxon>Arthropoda</taxon>
        <taxon>Chelicerata</taxon>
        <taxon>Arachnida</taxon>
        <taxon>Araneae</taxon>
        <taxon>Araneomorphae</taxon>
        <taxon>Entelegynae</taxon>
        <taxon>Araneoidea</taxon>
        <taxon>Araneidae</taxon>
        <taxon>Larinioides</taxon>
    </lineage>
</organism>
<accession>A0AAV1ZJN3</accession>